<evidence type="ECO:0000313" key="3">
    <source>
        <dbReference type="Proteomes" id="UP001292094"/>
    </source>
</evidence>
<dbReference type="InterPro" id="IPR040676">
    <property type="entry name" value="DUF5641"/>
</dbReference>
<evidence type="ECO:0000259" key="1">
    <source>
        <dbReference type="PROSITE" id="PS50994"/>
    </source>
</evidence>
<organism evidence="2 3">
    <name type="scientific">Petrolisthes manimaculis</name>
    <dbReference type="NCBI Taxonomy" id="1843537"/>
    <lineage>
        <taxon>Eukaryota</taxon>
        <taxon>Metazoa</taxon>
        <taxon>Ecdysozoa</taxon>
        <taxon>Arthropoda</taxon>
        <taxon>Crustacea</taxon>
        <taxon>Multicrustacea</taxon>
        <taxon>Malacostraca</taxon>
        <taxon>Eumalacostraca</taxon>
        <taxon>Eucarida</taxon>
        <taxon>Decapoda</taxon>
        <taxon>Pleocyemata</taxon>
        <taxon>Anomura</taxon>
        <taxon>Galatheoidea</taxon>
        <taxon>Porcellanidae</taxon>
        <taxon>Petrolisthes</taxon>
    </lineage>
</organism>
<dbReference type="GO" id="GO:0071897">
    <property type="term" value="P:DNA biosynthetic process"/>
    <property type="evidence" value="ECO:0007669"/>
    <property type="project" value="UniProtKB-ARBA"/>
</dbReference>
<dbReference type="Pfam" id="PF05585">
    <property type="entry name" value="DUF1758"/>
    <property type="match status" value="1"/>
</dbReference>
<gene>
    <name evidence="2" type="ORF">Pmani_018671</name>
</gene>
<dbReference type="InterPro" id="IPR043502">
    <property type="entry name" value="DNA/RNA_pol_sf"/>
</dbReference>
<accession>A0AAE1U8J5</accession>
<dbReference type="Pfam" id="PF17921">
    <property type="entry name" value="Integrase_H2C2"/>
    <property type="match status" value="1"/>
</dbReference>
<dbReference type="InterPro" id="IPR041588">
    <property type="entry name" value="Integrase_H2C2"/>
</dbReference>
<dbReference type="Pfam" id="PF00078">
    <property type="entry name" value="RVT_1"/>
    <property type="match status" value="1"/>
</dbReference>
<dbReference type="InterPro" id="IPR008737">
    <property type="entry name" value="DUF1758"/>
</dbReference>
<dbReference type="EMBL" id="JAWZYT010001724">
    <property type="protein sequence ID" value="KAK4309709.1"/>
    <property type="molecule type" value="Genomic_DNA"/>
</dbReference>
<dbReference type="InterPro" id="IPR012337">
    <property type="entry name" value="RNaseH-like_sf"/>
</dbReference>
<dbReference type="Gene3D" id="3.30.420.10">
    <property type="entry name" value="Ribonuclease H-like superfamily/Ribonuclease H"/>
    <property type="match status" value="1"/>
</dbReference>
<dbReference type="SUPFAM" id="SSF56672">
    <property type="entry name" value="DNA/RNA polymerases"/>
    <property type="match status" value="1"/>
</dbReference>
<dbReference type="GO" id="GO:0042575">
    <property type="term" value="C:DNA polymerase complex"/>
    <property type="evidence" value="ECO:0007669"/>
    <property type="project" value="UniProtKB-ARBA"/>
</dbReference>
<dbReference type="InterPro" id="IPR001584">
    <property type="entry name" value="Integrase_cat-core"/>
</dbReference>
<dbReference type="Pfam" id="PF03564">
    <property type="entry name" value="DUF1759"/>
    <property type="match status" value="1"/>
</dbReference>
<dbReference type="InterPro" id="IPR000477">
    <property type="entry name" value="RT_dom"/>
</dbReference>
<sequence length="1398" mass="159167">MEPEVEQRKQRRSAAKRKFSRKYNLFRESVSLENPELLLQNSFIEIQEAYNDVESAHEGYLEALVIQGTGDSQIETEENYITELEKKRNDAHALLIEHSDNKNKLQNSQSTKVKIKALEPPKFDGNVREYPSFKSNFERLMNDNFGKDPFALKQCLTGEALKTVLGVEDDYEEMFKRLDEKFGNKRKIVDFVINDLKSLKKLSDCDGKGFIKMVERVERCWLDLKKMNLTSEMNTANTVSHIEKILPSTQKREWVLLAESLTDSDDLFPSLLKFLLREKRAIEYMDSSIRCVASYESKSTVHNITALHEGAISDGSSELASVIRRFQEKQEDHNAQIQQCVVNLSELVSKMNVNQKTDTVRMSGATQKCWLHATNSHNIFDCNTFKDLEVADRMDLVKRYNICFICLKGKHLARNCYMKKPCDKIVSDNQRCDRYHHPLLHQSNVAGNMFHGVGCTRREKVLLAVSTVHCQNQPITTLWDSGSDITLITHKMATRLGLRGNDIELSMTKVGNVTDNYYSKEYCLPLSDKQGNVVSIRAVGIKEISSTLEPVDVSKLVTLFDGIETKDIARPCGNIDLLVGSDCCDILPRIVKINGNLQLLENQFGYSIRGSHPILHNITSNTNHVRIRTHHLAGLTHASDIDVECKSNLKTSLDSFFNVESLGTQCTPRCGGCKCGNCPIGSNNYTIKEERELALIDKGLKYDANNKLWTAHYPWIKDPHTLSNNVTVAIAKMKATERRLVKLGSQYANVYQSQLEDMVNRGVARKLTAKELIEYDGPIHYIHHHDVMKPDSTSTPVRIVFNSSASYMGQTLNDFWPKGPDILNGLLGVLLRFRQEEVAIVGDVSKMYNTIKLSKFDQHTHRLVWRDLNVDRKPDHYVLTAVPFGDRPSGIISTLALRHTANMHKDNFPEVAKMINNNTYVDDILYSISSRPKAYELIKNTEAVLSEGGFVIKHWIVSGKSQSDVDINLLDTEREKILGLNWSPKDDRFVFRIKMNFSPKRKKLRTGPDLTPLEFETRFPDTLTRVESTMAKIQSKFWIPGIRKIIKSTKKRCVTCRRLNSSIEGQSMGQLGPEQLQPSPPFYNTAIDLFGPFSIKDTVKRRTRSKAYGVIFNCLSSRAVHIDLADGYDTESFLTTFRRFVCIRGYPRTVHSDGGTQLVAASKELNQITKGWKFSEILNFGTKEGMEWIFNKSADAPWQNGCSEALIRLIKRSLTLIIGDSVLTFGELQTVLFEVANMLNERPIGIKPCTDPDLGTYLCSNDLILGRASTRVPWGPFAMDASPKQRSKFIQRIVDGFWRKWQRDYFPTLVVRQKWHVQKRNLRPGDIVIVQDSNAVRGVWRLAQVLNAEPGRDGKVRDVSLRYKIQKPGKRYNGQEDKVINRSVHRLVVLLPVEEQTS</sequence>
<dbReference type="SUPFAM" id="SSF53098">
    <property type="entry name" value="Ribonuclease H-like"/>
    <property type="match status" value="1"/>
</dbReference>
<proteinExistence type="predicted"/>
<keyword evidence="3" id="KW-1185">Reference proteome</keyword>
<dbReference type="PANTHER" id="PTHR47331">
    <property type="entry name" value="PHD-TYPE DOMAIN-CONTAINING PROTEIN"/>
    <property type="match status" value="1"/>
</dbReference>
<evidence type="ECO:0000313" key="2">
    <source>
        <dbReference type="EMBL" id="KAK4309709.1"/>
    </source>
</evidence>
<name>A0AAE1U8J5_9EUCA</name>
<comment type="caution">
    <text evidence="2">The sequence shown here is derived from an EMBL/GenBank/DDBJ whole genome shotgun (WGS) entry which is preliminary data.</text>
</comment>
<dbReference type="Proteomes" id="UP001292094">
    <property type="component" value="Unassembled WGS sequence"/>
</dbReference>
<reference evidence="2" key="1">
    <citation type="submission" date="2023-11" db="EMBL/GenBank/DDBJ databases">
        <title>Genome assemblies of two species of porcelain crab, Petrolisthes cinctipes and Petrolisthes manimaculis (Anomura: Porcellanidae).</title>
        <authorList>
            <person name="Angst P."/>
        </authorList>
    </citation>
    <scope>NUCLEOTIDE SEQUENCE</scope>
    <source>
        <strain evidence="2">PB745_02</strain>
        <tissue evidence="2">Gill</tissue>
    </source>
</reference>
<dbReference type="PROSITE" id="PS50994">
    <property type="entry name" value="INTEGRASE"/>
    <property type="match status" value="1"/>
</dbReference>
<dbReference type="Pfam" id="PF18701">
    <property type="entry name" value="DUF5641"/>
    <property type="match status" value="1"/>
</dbReference>
<dbReference type="InterPro" id="IPR005312">
    <property type="entry name" value="DUF1759"/>
</dbReference>
<protein>
    <recommendedName>
        <fullName evidence="1">Integrase catalytic domain-containing protein</fullName>
    </recommendedName>
</protein>
<dbReference type="InterPro" id="IPR036397">
    <property type="entry name" value="RNaseH_sf"/>
</dbReference>
<feature type="domain" description="Integrase catalytic" evidence="1">
    <location>
        <begin position="1077"/>
        <end position="1260"/>
    </location>
</feature>
<dbReference type="GO" id="GO:0015074">
    <property type="term" value="P:DNA integration"/>
    <property type="evidence" value="ECO:0007669"/>
    <property type="project" value="InterPro"/>
</dbReference>
<dbReference type="GO" id="GO:0003676">
    <property type="term" value="F:nucleic acid binding"/>
    <property type="evidence" value="ECO:0007669"/>
    <property type="project" value="InterPro"/>
</dbReference>